<accession>A0AAV4C3E5</accession>
<dbReference type="Proteomes" id="UP000735302">
    <property type="component" value="Unassembled WGS sequence"/>
</dbReference>
<keyword evidence="1" id="KW-0675">Receptor</keyword>
<reference evidence="1 2" key="1">
    <citation type="journal article" date="2021" name="Elife">
        <title>Chloroplast acquisition without the gene transfer in kleptoplastic sea slugs, Plakobranchus ocellatus.</title>
        <authorList>
            <person name="Maeda T."/>
            <person name="Takahashi S."/>
            <person name="Yoshida T."/>
            <person name="Shimamura S."/>
            <person name="Takaki Y."/>
            <person name="Nagai Y."/>
            <person name="Toyoda A."/>
            <person name="Suzuki Y."/>
            <person name="Arimoto A."/>
            <person name="Ishii H."/>
            <person name="Satoh N."/>
            <person name="Nishiyama T."/>
            <person name="Hasebe M."/>
            <person name="Maruyama T."/>
            <person name="Minagawa J."/>
            <person name="Obokata J."/>
            <person name="Shigenobu S."/>
        </authorList>
    </citation>
    <scope>NUCLEOTIDE SEQUENCE [LARGE SCALE GENOMIC DNA]</scope>
</reference>
<evidence type="ECO:0000313" key="2">
    <source>
        <dbReference type="Proteomes" id="UP000735302"/>
    </source>
</evidence>
<dbReference type="EMBL" id="BLXT01005777">
    <property type="protein sequence ID" value="GFO25882.1"/>
    <property type="molecule type" value="Genomic_DNA"/>
</dbReference>
<keyword evidence="2" id="KW-1185">Reference proteome</keyword>
<gene>
    <name evidence="1" type="ORF">PoB_005238700</name>
</gene>
<dbReference type="AlphaFoldDB" id="A0AAV4C3E5"/>
<evidence type="ECO:0000313" key="1">
    <source>
        <dbReference type="EMBL" id="GFO25882.1"/>
    </source>
</evidence>
<comment type="caution">
    <text evidence="1">The sequence shown here is derived from an EMBL/GenBank/DDBJ whole genome shotgun (WGS) entry which is preliminary data.</text>
</comment>
<proteinExistence type="predicted"/>
<sequence>MYARKALYRSSDLVTTQAGSTDRRDFGWDRHFDFITRTVQSLNGPGARDRRDFGWDRHFDFITRTVQSLNGSGARGRVTCLVNDSVSEAEKVSGELKGHGWDCYHCVSHELFERDPGYVGAKDLTLGLSVSMNYIPYSTTSSSEEDLRWIKLRSVCLCE</sequence>
<organism evidence="1 2">
    <name type="scientific">Plakobranchus ocellatus</name>
    <dbReference type="NCBI Taxonomy" id="259542"/>
    <lineage>
        <taxon>Eukaryota</taxon>
        <taxon>Metazoa</taxon>
        <taxon>Spiralia</taxon>
        <taxon>Lophotrochozoa</taxon>
        <taxon>Mollusca</taxon>
        <taxon>Gastropoda</taxon>
        <taxon>Heterobranchia</taxon>
        <taxon>Euthyneura</taxon>
        <taxon>Panpulmonata</taxon>
        <taxon>Sacoglossa</taxon>
        <taxon>Placobranchoidea</taxon>
        <taxon>Plakobranchidae</taxon>
        <taxon>Plakobranchus</taxon>
    </lineage>
</organism>
<name>A0AAV4C3E5_9GAST</name>
<protein>
    <submittedName>
        <fullName evidence="1">Toll-like receptor e</fullName>
    </submittedName>
</protein>